<evidence type="ECO:0000313" key="4">
    <source>
        <dbReference type="Proteomes" id="UP000016223"/>
    </source>
</evidence>
<name>T1XCE2_VARPD</name>
<reference evidence="3 4" key="1">
    <citation type="submission" date="2012-10" db="EMBL/GenBank/DDBJ databases">
        <title>Genome sequence of Variovorax paradoxus B4.</title>
        <authorList>
            <person name="Schuldes J."/>
            <person name="Brandt U."/>
            <person name="Hiessl S."/>
            <person name="Wuebbeler J.H."/>
            <person name="Thuermer A."/>
            <person name="Steinbuechel A."/>
            <person name="Daniel R."/>
        </authorList>
    </citation>
    <scope>NUCLEOTIDE SEQUENCE [LARGE SCALE GENOMIC DNA]</scope>
    <source>
        <strain evidence="3 4">B4</strain>
    </source>
</reference>
<evidence type="ECO:0000256" key="1">
    <source>
        <dbReference type="PROSITE-ProRule" id="PRU00409"/>
    </source>
</evidence>
<dbReference type="KEGG" id="vpd:VAPA_1c31340"/>
<organism evidence="3 4">
    <name type="scientific">Variovorax paradoxus B4</name>
    <dbReference type="NCBI Taxonomy" id="1246301"/>
    <lineage>
        <taxon>Bacteria</taxon>
        <taxon>Pseudomonadati</taxon>
        <taxon>Pseudomonadota</taxon>
        <taxon>Betaproteobacteria</taxon>
        <taxon>Burkholderiales</taxon>
        <taxon>Comamonadaceae</taxon>
        <taxon>Variovorax</taxon>
    </lineage>
</organism>
<proteinExistence type="predicted"/>
<evidence type="ECO:0000259" key="2">
    <source>
        <dbReference type="PROSITE" id="PS50975"/>
    </source>
</evidence>
<dbReference type="Gene3D" id="3.30.470.20">
    <property type="entry name" value="ATP-grasp fold, B domain"/>
    <property type="match status" value="1"/>
</dbReference>
<sequence>MDDEMTKRVFVYEYLSGGGWSDYGDDAAADELLPLGLSMRDAMVADLVRAADCSVSAAVCEPGNTLPAGAVPLRARANESAFDFVARQSALHDLVWLVAPETDGLLARFQRTVGNARWLGCSAEAIELTAGKKATLAHLAAHGVQTPLGFADAPDIARWVVKPDDGAGGVATHVHNRHADALEDQATRTQAGATLTLEPWIEGEALSLSLLCTEQNAEMLSINRQCISIDAHGRLSFDGVKVDAVGRGDPRRHDLAALALQVARAIPGLRGFAGIDLVWHPQHGSVVIEVNPRVTCAYVGLSAALGRNLAAELLADRLHGGSTQERELARADA</sequence>
<dbReference type="PIRSF" id="PIRSF016766">
    <property type="entry name" value="UCP016766_ATPgrasp"/>
    <property type="match status" value="1"/>
</dbReference>
<dbReference type="PATRIC" id="fig|1246301.3.peg.3168"/>
<dbReference type="Pfam" id="PF18301">
    <property type="entry name" value="preATP-grasp_3"/>
    <property type="match status" value="1"/>
</dbReference>
<dbReference type="SUPFAM" id="SSF56059">
    <property type="entry name" value="Glutathione synthetase ATP-binding domain-like"/>
    <property type="match status" value="1"/>
</dbReference>
<dbReference type="GO" id="GO:0046872">
    <property type="term" value="F:metal ion binding"/>
    <property type="evidence" value="ECO:0007669"/>
    <property type="project" value="InterPro"/>
</dbReference>
<dbReference type="PROSITE" id="PS50975">
    <property type="entry name" value="ATP_GRASP"/>
    <property type="match status" value="1"/>
</dbReference>
<dbReference type="InterPro" id="IPR040803">
    <property type="entry name" value="MfnD_preATP-grasp"/>
</dbReference>
<accession>T1XCE2</accession>
<dbReference type="AlphaFoldDB" id="T1XCE2"/>
<dbReference type="EMBL" id="CP003911">
    <property type="protein sequence ID" value="AGU50223.1"/>
    <property type="molecule type" value="Genomic_DNA"/>
</dbReference>
<evidence type="ECO:0000313" key="3">
    <source>
        <dbReference type="EMBL" id="AGU50223.1"/>
    </source>
</evidence>
<dbReference type="InterPro" id="IPR011761">
    <property type="entry name" value="ATP-grasp"/>
</dbReference>
<dbReference type="HOGENOM" id="CLU_059501_0_0_4"/>
<dbReference type="InterPro" id="IPR024710">
    <property type="entry name" value="MfnD"/>
</dbReference>
<dbReference type="GO" id="GO:0005524">
    <property type="term" value="F:ATP binding"/>
    <property type="evidence" value="ECO:0007669"/>
    <property type="project" value="UniProtKB-UniRule"/>
</dbReference>
<keyword evidence="1" id="KW-0547">Nucleotide-binding</keyword>
<dbReference type="InterPro" id="IPR003806">
    <property type="entry name" value="ATP-grasp_PylC-type"/>
</dbReference>
<protein>
    <recommendedName>
        <fullName evidence="2">ATP-grasp domain-containing protein</fullName>
    </recommendedName>
</protein>
<dbReference type="Pfam" id="PF02655">
    <property type="entry name" value="ATP-grasp_3"/>
    <property type="match status" value="1"/>
</dbReference>
<gene>
    <name evidence="3" type="ORF">VAPA_1c31340</name>
</gene>
<dbReference type="Proteomes" id="UP000016223">
    <property type="component" value="Chromosome 1"/>
</dbReference>
<feature type="domain" description="ATP-grasp" evidence="2">
    <location>
        <begin position="131"/>
        <end position="318"/>
    </location>
</feature>
<keyword evidence="1" id="KW-0067">ATP-binding</keyword>
<dbReference type="Gene3D" id="3.40.50.11770">
    <property type="match status" value="1"/>
</dbReference>